<accession>A0A8X7C006</accession>
<evidence type="ECO:0000313" key="2">
    <source>
        <dbReference type="EMBL" id="GFY51556.1"/>
    </source>
</evidence>
<evidence type="ECO:0000313" key="3">
    <source>
        <dbReference type="Proteomes" id="UP000886998"/>
    </source>
</evidence>
<comment type="caution">
    <text evidence="2">The sequence shown here is derived from an EMBL/GenBank/DDBJ whole genome shotgun (WGS) entry which is preliminary data.</text>
</comment>
<dbReference type="AlphaFoldDB" id="A0A8X7C006"/>
<feature type="compositionally biased region" description="Acidic residues" evidence="1">
    <location>
        <begin position="12"/>
        <end position="22"/>
    </location>
</feature>
<dbReference type="EMBL" id="BMAV01008195">
    <property type="protein sequence ID" value="GFY51556.1"/>
    <property type="molecule type" value="Genomic_DNA"/>
</dbReference>
<dbReference type="Proteomes" id="UP000886998">
    <property type="component" value="Unassembled WGS sequence"/>
</dbReference>
<reference evidence="2" key="1">
    <citation type="submission" date="2020-08" db="EMBL/GenBank/DDBJ databases">
        <title>Multicomponent nature underlies the extraordinary mechanical properties of spider dragline silk.</title>
        <authorList>
            <person name="Kono N."/>
            <person name="Nakamura H."/>
            <person name="Mori M."/>
            <person name="Yoshida Y."/>
            <person name="Ohtoshi R."/>
            <person name="Malay A.D."/>
            <person name="Moran D.A.P."/>
            <person name="Tomita M."/>
            <person name="Numata K."/>
            <person name="Arakawa K."/>
        </authorList>
    </citation>
    <scope>NUCLEOTIDE SEQUENCE</scope>
</reference>
<name>A0A8X7C006_9ARAC</name>
<sequence length="71" mass="8256">MTNDSETYYPDIFDDKDDDSDNESFSTINSDEYELDHLDDARKWIKLSSDHENISAAPPRFSFTGTKRTFP</sequence>
<organism evidence="2 3">
    <name type="scientific">Trichonephila inaurata madagascariensis</name>
    <dbReference type="NCBI Taxonomy" id="2747483"/>
    <lineage>
        <taxon>Eukaryota</taxon>
        <taxon>Metazoa</taxon>
        <taxon>Ecdysozoa</taxon>
        <taxon>Arthropoda</taxon>
        <taxon>Chelicerata</taxon>
        <taxon>Arachnida</taxon>
        <taxon>Araneae</taxon>
        <taxon>Araneomorphae</taxon>
        <taxon>Entelegynae</taxon>
        <taxon>Araneoidea</taxon>
        <taxon>Nephilidae</taxon>
        <taxon>Trichonephila</taxon>
        <taxon>Trichonephila inaurata</taxon>
    </lineage>
</organism>
<keyword evidence="3" id="KW-1185">Reference proteome</keyword>
<protein>
    <submittedName>
        <fullName evidence="2">Uncharacterized protein</fullName>
    </submittedName>
</protein>
<proteinExistence type="predicted"/>
<feature type="region of interest" description="Disordered" evidence="1">
    <location>
        <begin position="1"/>
        <end position="28"/>
    </location>
</feature>
<gene>
    <name evidence="2" type="ORF">TNIN_64631</name>
</gene>
<evidence type="ECO:0000256" key="1">
    <source>
        <dbReference type="SAM" id="MobiDB-lite"/>
    </source>
</evidence>